<protein>
    <recommendedName>
        <fullName evidence="4">Recombinase zinc beta ribbon domain-containing protein</fullName>
    </recommendedName>
</protein>
<dbReference type="AlphaFoldDB" id="A0A518DBW7"/>
<dbReference type="Pfam" id="PF13408">
    <property type="entry name" value="Zn_ribbon_recom"/>
    <property type="match status" value="1"/>
</dbReference>
<evidence type="ECO:0000256" key="2">
    <source>
        <dbReference type="ARBA" id="ARBA00023172"/>
    </source>
</evidence>
<dbReference type="PANTHER" id="PTHR30461:SF2">
    <property type="entry name" value="SERINE RECOMBINASE PINE-RELATED"/>
    <property type="match status" value="1"/>
</dbReference>
<keyword evidence="2" id="KW-0233">DNA recombination</keyword>
<dbReference type="PANTHER" id="PTHR30461">
    <property type="entry name" value="DNA-INVERTASE FROM LAMBDOID PROPHAGE"/>
    <property type="match status" value="1"/>
</dbReference>
<gene>
    <name evidence="5" type="ORF">Pla175_23590</name>
</gene>
<dbReference type="EMBL" id="CP036291">
    <property type="protein sequence ID" value="QDU88975.1"/>
    <property type="molecule type" value="Genomic_DNA"/>
</dbReference>
<evidence type="ECO:0000259" key="4">
    <source>
        <dbReference type="Pfam" id="PF13408"/>
    </source>
</evidence>
<dbReference type="Proteomes" id="UP000317429">
    <property type="component" value="Chromosome"/>
</dbReference>
<name>A0A518DBW7_9BACT</name>
<dbReference type="InterPro" id="IPR025827">
    <property type="entry name" value="Zn_ribbon_recom_dom"/>
</dbReference>
<keyword evidence="6" id="KW-1185">Reference proteome</keyword>
<evidence type="ECO:0000256" key="1">
    <source>
        <dbReference type="ARBA" id="ARBA00023125"/>
    </source>
</evidence>
<dbReference type="InterPro" id="IPR038109">
    <property type="entry name" value="DNA_bind_recomb_sf"/>
</dbReference>
<dbReference type="GO" id="GO:0003677">
    <property type="term" value="F:DNA binding"/>
    <property type="evidence" value="ECO:0007669"/>
    <property type="project" value="UniProtKB-KW"/>
</dbReference>
<feature type="coiled-coil region" evidence="3">
    <location>
        <begin position="160"/>
        <end position="212"/>
    </location>
</feature>
<evidence type="ECO:0000313" key="5">
    <source>
        <dbReference type="EMBL" id="QDU88975.1"/>
    </source>
</evidence>
<proteinExistence type="predicted"/>
<evidence type="ECO:0000256" key="3">
    <source>
        <dbReference type="SAM" id="Coils"/>
    </source>
</evidence>
<sequence>MIRCDCPEGVPAKQIPGRPAAGRIRQDRGAWLALVKDVYPAFISWDKWEQIQAKLAENHRTMQSRFTRRDASRKGASLLAGLVRCGKCGHAMRVAYKDKRFQYLCSKLQGELRQEACQYLSGKRIDEVVVAEFLSAIAPANIDALQAATDRQLVSHHDQLKHLRQDVQRLSYAATRAERQYNHVDPENRLIAASLERRWEQALEELEHARQILGDRQTDPPRLVKVSARDRKAFSDVGKQLPSIWGDLSIESRKALLRTLVTGVNLDRGDDGIVKVCIVWRGGLVTQTEQAVPIHSRRYGELEQRVVKRVRELNETGAKTDEILSCLNGEGFFPCRGGQFTTGIVMKLKHRYGITSKLEALRQGNQPPHKCTTDQIAEEVGVKREWIYRKISRGKIRIEKDDVYGCYLFPRTKLAVRELRRLKEGKCAHVSF</sequence>
<accession>A0A518DBW7</accession>
<evidence type="ECO:0000313" key="6">
    <source>
        <dbReference type="Proteomes" id="UP000317429"/>
    </source>
</evidence>
<dbReference type="KEGG" id="pnd:Pla175_23590"/>
<keyword evidence="3" id="KW-0175">Coiled coil</keyword>
<organism evidence="5 6">
    <name type="scientific">Pirellulimonas nuda</name>
    <dbReference type="NCBI Taxonomy" id="2528009"/>
    <lineage>
        <taxon>Bacteria</taxon>
        <taxon>Pseudomonadati</taxon>
        <taxon>Planctomycetota</taxon>
        <taxon>Planctomycetia</taxon>
        <taxon>Pirellulales</taxon>
        <taxon>Lacipirellulaceae</taxon>
        <taxon>Pirellulimonas</taxon>
    </lineage>
</organism>
<dbReference type="InterPro" id="IPR050639">
    <property type="entry name" value="SSR_resolvase"/>
</dbReference>
<dbReference type="Gene3D" id="3.90.1750.20">
    <property type="entry name" value="Putative Large Serine Recombinase, Chain B, Domain 2"/>
    <property type="match status" value="1"/>
</dbReference>
<reference evidence="5 6" key="1">
    <citation type="submission" date="2019-02" db="EMBL/GenBank/DDBJ databases">
        <title>Deep-cultivation of Planctomycetes and their phenomic and genomic characterization uncovers novel biology.</title>
        <authorList>
            <person name="Wiegand S."/>
            <person name="Jogler M."/>
            <person name="Boedeker C."/>
            <person name="Pinto D."/>
            <person name="Vollmers J."/>
            <person name="Rivas-Marin E."/>
            <person name="Kohn T."/>
            <person name="Peeters S.H."/>
            <person name="Heuer A."/>
            <person name="Rast P."/>
            <person name="Oberbeckmann S."/>
            <person name="Bunk B."/>
            <person name="Jeske O."/>
            <person name="Meyerdierks A."/>
            <person name="Storesund J.E."/>
            <person name="Kallscheuer N."/>
            <person name="Luecker S."/>
            <person name="Lage O.M."/>
            <person name="Pohl T."/>
            <person name="Merkel B.J."/>
            <person name="Hornburger P."/>
            <person name="Mueller R.-W."/>
            <person name="Bruemmer F."/>
            <person name="Labrenz M."/>
            <person name="Spormann A.M."/>
            <person name="Op den Camp H."/>
            <person name="Overmann J."/>
            <person name="Amann R."/>
            <person name="Jetten M.S.M."/>
            <person name="Mascher T."/>
            <person name="Medema M.H."/>
            <person name="Devos D.P."/>
            <person name="Kaster A.-K."/>
            <person name="Ovreas L."/>
            <person name="Rohde M."/>
            <person name="Galperin M.Y."/>
            <person name="Jogler C."/>
        </authorList>
    </citation>
    <scope>NUCLEOTIDE SEQUENCE [LARGE SCALE GENOMIC DNA]</scope>
    <source>
        <strain evidence="5 6">Pla175</strain>
    </source>
</reference>
<dbReference type="GO" id="GO:0000150">
    <property type="term" value="F:DNA strand exchange activity"/>
    <property type="evidence" value="ECO:0007669"/>
    <property type="project" value="TreeGrafter"/>
</dbReference>
<keyword evidence="1" id="KW-0238">DNA-binding</keyword>
<feature type="domain" description="Recombinase zinc beta ribbon" evidence="4">
    <location>
        <begin position="78"/>
        <end position="132"/>
    </location>
</feature>